<accession>A0ABV2BXT2</accession>
<organism evidence="1 2">
    <name type="scientific">Aliikangiella maris</name>
    <dbReference type="NCBI Taxonomy" id="3162458"/>
    <lineage>
        <taxon>Bacteria</taxon>
        <taxon>Pseudomonadati</taxon>
        <taxon>Pseudomonadota</taxon>
        <taxon>Gammaproteobacteria</taxon>
        <taxon>Oceanospirillales</taxon>
        <taxon>Pleioneaceae</taxon>
        <taxon>Aliikangiella</taxon>
    </lineage>
</organism>
<protein>
    <submittedName>
        <fullName evidence="1">Uncharacterized protein</fullName>
    </submittedName>
</protein>
<keyword evidence="2" id="KW-1185">Reference proteome</keyword>
<dbReference type="EMBL" id="JBEVCJ010000026">
    <property type="protein sequence ID" value="MET1256741.1"/>
    <property type="molecule type" value="Genomic_DNA"/>
</dbReference>
<evidence type="ECO:0000313" key="2">
    <source>
        <dbReference type="Proteomes" id="UP001548189"/>
    </source>
</evidence>
<evidence type="ECO:0000313" key="1">
    <source>
        <dbReference type="EMBL" id="MET1256741.1"/>
    </source>
</evidence>
<dbReference type="Proteomes" id="UP001548189">
    <property type="component" value="Unassembled WGS sequence"/>
</dbReference>
<reference evidence="1 2" key="1">
    <citation type="submission" date="2024-06" db="EMBL/GenBank/DDBJ databases">
        <authorList>
            <person name="Li F."/>
        </authorList>
    </citation>
    <scope>NUCLEOTIDE SEQUENCE [LARGE SCALE GENOMIC DNA]</scope>
    <source>
        <strain evidence="1 2">GXAS 311</strain>
    </source>
</reference>
<proteinExistence type="predicted"/>
<gene>
    <name evidence="1" type="ORF">ABVT43_16485</name>
</gene>
<sequence>MSKTESSCSKILFCTIAAFIILGLYSPIGKTHSSVMPNFDYKTTYPLFNYTDSLTIQSEKAEKYQQVVSYQAQSNPLAVEKLKHRITLLFKKYQDKIYRFEDRSSYFTIDPRLRVKLGVDLNFSGIIIPSSETRIVNVSRRYIGEIVEGGNINVSSDSQVFYRDFLVSIQFETTEFVETKRIVKRHSLALGKSLKLNFYRDNIFYNVKRESVLVEGLAETFANYRIYQAELLDNTLRKRNSFRSAVNQK</sequence>
<comment type="caution">
    <text evidence="1">The sequence shown here is derived from an EMBL/GenBank/DDBJ whole genome shotgun (WGS) entry which is preliminary data.</text>
</comment>
<name>A0ABV2BXT2_9GAMM</name>
<dbReference type="RefSeq" id="WP_353897324.1">
    <property type="nucleotide sequence ID" value="NZ_JBEVCJ010000026.1"/>
</dbReference>